<feature type="region of interest" description="Disordered" evidence="1">
    <location>
        <begin position="138"/>
        <end position="173"/>
    </location>
</feature>
<gene>
    <name evidence="2" type="ORF">BESB_004410</name>
</gene>
<keyword evidence="3" id="KW-1185">Reference proteome</keyword>
<dbReference type="GeneID" id="40305504"/>
<reference evidence="2 3" key="1">
    <citation type="submission" date="2017-09" db="EMBL/GenBank/DDBJ databases">
        <title>Genome sequencing of Besnoitia besnoiti strain Bb-Ger1.</title>
        <authorList>
            <person name="Schares G."/>
            <person name="Venepally P."/>
            <person name="Lorenzi H.A."/>
        </authorList>
    </citation>
    <scope>NUCLEOTIDE SEQUENCE [LARGE SCALE GENOMIC DNA]</scope>
    <source>
        <strain evidence="2 3">Bb-Ger1</strain>
    </source>
</reference>
<dbReference type="KEGG" id="bbes:BESB_004410"/>
<feature type="compositionally biased region" description="Basic and acidic residues" evidence="1">
    <location>
        <begin position="75"/>
        <end position="85"/>
    </location>
</feature>
<feature type="region of interest" description="Disordered" evidence="1">
    <location>
        <begin position="322"/>
        <end position="344"/>
    </location>
</feature>
<organism evidence="2 3">
    <name type="scientific">Besnoitia besnoiti</name>
    <name type="common">Apicomplexan protozoan</name>
    <dbReference type="NCBI Taxonomy" id="94643"/>
    <lineage>
        <taxon>Eukaryota</taxon>
        <taxon>Sar</taxon>
        <taxon>Alveolata</taxon>
        <taxon>Apicomplexa</taxon>
        <taxon>Conoidasida</taxon>
        <taxon>Coccidia</taxon>
        <taxon>Eucoccidiorida</taxon>
        <taxon>Eimeriorina</taxon>
        <taxon>Sarcocystidae</taxon>
        <taxon>Besnoitia</taxon>
    </lineage>
</organism>
<proteinExistence type="predicted"/>
<comment type="caution">
    <text evidence="2">The sequence shown here is derived from an EMBL/GenBank/DDBJ whole genome shotgun (WGS) entry which is preliminary data.</text>
</comment>
<feature type="region of interest" description="Disordered" evidence="1">
    <location>
        <begin position="752"/>
        <end position="803"/>
    </location>
</feature>
<feature type="compositionally biased region" description="Low complexity" evidence="1">
    <location>
        <begin position="761"/>
        <end position="803"/>
    </location>
</feature>
<feature type="compositionally biased region" description="Basic and acidic residues" evidence="1">
    <location>
        <begin position="93"/>
        <end position="104"/>
    </location>
</feature>
<dbReference type="STRING" id="94643.A0A2A9MQ64"/>
<feature type="region of interest" description="Disordered" evidence="1">
    <location>
        <begin position="36"/>
        <end position="120"/>
    </location>
</feature>
<dbReference type="RefSeq" id="XP_029222109.1">
    <property type="nucleotide sequence ID" value="XM_029359196.1"/>
</dbReference>
<evidence type="ECO:0000313" key="2">
    <source>
        <dbReference type="EMBL" id="PFH38100.1"/>
    </source>
</evidence>
<sequence>MDPLRGRAMSQELVRFLLPSGYIFLREHHMRTLSSALSPAPTSSFPFHPLYPSATRTRRVPPLTAGPPSTASRTESSERLTRDGVSRLQRSADIQRDSWLEAKGGDSALPYSGRRGTWTRPAERQEIRVQWRLDAGRRRRQHDVGDGAEGGSGLHTSTRDRGGGGVVAPRHPRGLHLSAQSLDKFACVQKRSYQSDRQRAAAEAQLEKREAAVHAPRSFGQLYEPRTAQSKKVHKRWVKEVPFYLQPAVAERNALLKSQRGAQTLQGFRSRSSPAKPQAELPLHLARIFEHSRDPEAAAREDILFTLLRLLSGVRIGQKAARQKSARAGEASKPGAAGGEQAEAGTKDYTPALAIPGLDAGNLDALDRRIMECIDAWTAPDLGLLLVTRQELRDCLSHSRGCARGPSLQGASPLPVEGYQREALNKGEDESVTRALVRRLVSQRGQAFSQYASLYALQAFLHLAKAREERRRRAGLQAHRTLAERAHQLGEEAAAEEKRSGNSAYAEGERMNLLAGRGVGCGRRGAQELQEIENEAFADAEMINVVIKRVGRNMASCDLEVLARIVHLLSSLPTPPTETLRRVPRGGGPEPARSSSDRRPARAGADAASRRRLEPSGGCGTAVAEESARQSPTAADLAESVSSATVARDLPPLPSSRKPAGEGEEGSEATESCSGEVNRGAPESGASGFLTERTPTTFLADRNAFLYAVATHVFATAFTEAERNSASETASNFAAGLRLALPSTASPPFASFPAPGGGVSPGASSPPGLGSVAGVSSPNSPSSCPAPSASPRSRSGSSSSATPPLWVAKASRGGAGVAVTGDRSWTYSRLSILLTGLTRTGVVFPPLFYALKPMIVALRLQFPPPMLASLLVAYASLGAADETGCIDLFGTLGRELVKGVRDMDVGVVGVAANAFANAGVLHQEFFKVVGEVFPARMPLCSPRLIGMLANTYLRLGLYDDDLVPSLFHCASQRLSECDWHTLALLLQASTKIGSANSCFSRQAADVVCHAIERENPQHPAKSQARELLTVCGSSGELPGRHPLSPKVSFPPSAERAASVLLGQASSCEERSLTRARWDSASETQSGDQGVAERSIPRLYVQGELTSASAFVICYAVAKAKDLLGTKCPDVSAAQRALTRNLSDGEEATGAESCVASTGISHDEAETGSAGQPDVETIWQLLLATELVEAVTRFIPQSTSFTEVANTAFAVAKFVDLADNEAMVSEVGERQRGEGESGAEELHCDARVKDEERCCRVDREGRMPPPADAPGDRTGAREGAAAPSAVRAALTTHLLATCAAFFQVVETHLGCFRTLKHASLGPPERDNVTAGGRRTIRRIPRRERIAESFAPKLGDPGPGSGCDAAAVVYVASMGRRRRLSSECDGVPEQDEQAFLLKQACAWAAREITWSLMLLLRVTRVCPS</sequence>
<dbReference type="Proteomes" id="UP000224006">
    <property type="component" value="Chromosome I"/>
</dbReference>
<dbReference type="VEuPathDB" id="ToxoDB:BESB_004410"/>
<dbReference type="OrthoDB" id="331149at2759"/>
<feature type="region of interest" description="Disordered" evidence="1">
    <location>
        <begin position="573"/>
        <end position="690"/>
    </location>
</feature>
<dbReference type="EMBL" id="NWUJ01000001">
    <property type="protein sequence ID" value="PFH38100.1"/>
    <property type="molecule type" value="Genomic_DNA"/>
</dbReference>
<feature type="region of interest" description="Disordered" evidence="1">
    <location>
        <begin position="1257"/>
        <end position="1279"/>
    </location>
</feature>
<evidence type="ECO:0000256" key="1">
    <source>
        <dbReference type="SAM" id="MobiDB-lite"/>
    </source>
</evidence>
<name>A0A2A9MQ64_BESBE</name>
<evidence type="ECO:0008006" key="4">
    <source>
        <dbReference type="Google" id="ProtNLM"/>
    </source>
</evidence>
<accession>A0A2A9MQ64</accession>
<evidence type="ECO:0000313" key="3">
    <source>
        <dbReference type="Proteomes" id="UP000224006"/>
    </source>
</evidence>
<protein>
    <recommendedName>
        <fullName evidence="4">RAP domain-containing protein</fullName>
    </recommendedName>
</protein>